<dbReference type="PATRIC" id="fig|851.8.peg.593"/>
<dbReference type="PANTHER" id="PTHR30160:SF15">
    <property type="entry name" value="GLYCOSYLTRANSFERASE HI_0523-RELATED"/>
    <property type="match status" value="1"/>
</dbReference>
<dbReference type="Proteomes" id="UP000070401">
    <property type="component" value="Unassembled WGS sequence"/>
</dbReference>
<keyword evidence="1" id="KW-0328">Glycosyltransferase</keyword>
<evidence type="ECO:0008006" key="5">
    <source>
        <dbReference type="Google" id="ProtNLM"/>
    </source>
</evidence>
<evidence type="ECO:0000313" key="3">
    <source>
        <dbReference type="EMBL" id="KXA23990.1"/>
    </source>
</evidence>
<organism evidence="3 4">
    <name type="scientific">Fusobacterium nucleatum</name>
    <dbReference type="NCBI Taxonomy" id="851"/>
    <lineage>
        <taxon>Bacteria</taxon>
        <taxon>Fusobacteriati</taxon>
        <taxon>Fusobacteriota</taxon>
        <taxon>Fusobacteriia</taxon>
        <taxon>Fusobacteriales</taxon>
        <taxon>Fusobacteriaceae</taxon>
        <taxon>Fusobacterium</taxon>
    </lineage>
</organism>
<keyword evidence="2" id="KW-0808">Transferase</keyword>
<sequence length="349" mass="39801">MVPILKGKKKMEIKRILVSRTDKIGDLILSIPSFFMLKKMFPNAELVAIVRKYNMDIIKNLPYIDRFVIIDEYSKTELLEKIAYFKADVFIALYNDKYVGSLARASKAKIRIGPISKLNSFFTYNKGVLQKRSLSIKNEGQYNLDLVAKLDKKRFEEVYELNTRLILTDENKKVADMYFKENSIQGKCLVVNPFIGGSAKNITDKQYVNILKKVKDKMPDLNIIITSYITDEERTEKLSKDIGKDKIFTFSNGASILNTASIIDRADAYFGASTGPTHIAGALGKKIVAIYPHKKTQSPTRWGILGNSNVKYIIPDENNPNEDYKNPYFDNFTEEMEDKVVKAILEALK</sequence>
<dbReference type="STRING" id="1408287.GCA_000493815_02087"/>
<keyword evidence="4" id="KW-1185">Reference proteome</keyword>
<reference evidence="4" key="1">
    <citation type="submission" date="2016-01" db="EMBL/GenBank/DDBJ databases">
        <authorList>
            <person name="Mitreva M."/>
            <person name="Pepin K.H."/>
            <person name="Mihindukulasuriya K.A."/>
            <person name="Fulton R."/>
            <person name="Fronick C."/>
            <person name="O'Laughlin M."/>
            <person name="Miner T."/>
            <person name="Herter B."/>
            <person name="Rosa B.A."/>
            <person name="Cordes M."/>
            <person name="Tomlinson C."/>
            <person name="Wollam A."/>
            <person name="Palsikar V.B."/>
            <person name="Mardis E.R."/>
            <person name="Wilson R.K."/>
        </authorList>
    </citation>
    <scope>NUCLEOTIDE SEQUENCE [LARGE SCALE GENOMIC DNA]</scope>
    <source>
        <strain evidence="4">MJR7757B</strain>
    </source>
</reference>
<name>A0A133P668_FUSNU</name>
<dbReference type="GO" id="GO:0008713">
    <property type="term" value="F:ADP-heptose-lipopolysaccharide heptosyltransferase activity"/>
    <property type="evidence" value="ECO:0007669"/>
    <property type="project" value="TreeGrafter"/>
</dbReference>
<dbReference type="GO" id="GO:0005829">
    <property type="term" value="C:cytosol"/>
    <property type="evidence" value="ECO:0007669"/>
    <property type="project" value="TreeGrafter"/>
</dbReference>
<accession>A0A133P668</accession>
<dbReference type="AlphaFoldDB" id="A0A133P668"/>
<evidence type="ECO:0000256" key="1">
    <source>
        <dbReference type="ARBA" id="ARBA00022676"/>
    </source>
</evidence>
<dbReference type="PANTHER" id="PTHR30160">
    <property type="entry name" value="TETRAACYLDISACCHARIDE 4'-KINASE-RELATED"/>
    <property type="match status" value="1"/>
</dbReference>
<comment type="caution">
    <text evidence="3">The sequence shown here is derived from an EMBL/GenBank/DDBJ whole genome shotgun (WGS) entry which is preliminary data.</text>
</comment>
<protein>
    <recommendedName>
        <fullName evidence="5">Lipopolysaccharide heptosyltransferase</fullName>
    </recommendedName>
</protein>
<dbReference type="InterPro" id="IPR051199">
    <property type="entry name" value="LPS_LOS_Heptosyltrfase"/>
</dbReference>
<proteinExistence type="predicted"/>
<gene>
    <name evidence="3" type="ORF">HMPREF3221_00588</name>
</gene>
<evidence type="ECO:0000313" key="4">
    <source>
        <dbReference type="Proteomes" id="UP000070401"/>
    </source>
</evidence>
<dbReference type="CDD" id="cd03789">
    <property type="entry name" value="GT9_LPS_heptosyltransferase"/>
    <property type="match status" value="1"/>
</dbReference>
<dbReference type="SUPFAM" id="SSF53756">
    <property type="entry name" value="UDP-Glycosyltransferase/glycogen phosphorylase"/>
    <property type="match status" value="1"/>
</dbReference>
<dbReference type="GO" id="GO:0009244">
    <property type="term" value="P:lipopolysaccharide core region biosynthetic process"/>
    <property type="evidence" value="ECO:0007669"/>
    <property type="project" value="TreeGrafter"/>
</dbReference>
<dbReference type="InterPro" id="IPR002201">
    <property type="entry name" value="Glyco_trans_9"/>
</dbReference>
<dbReference type="Pfam" id="PF01075">
    <property type="entry name" value="Glyco_transf_9"/>
    <property type="match status" value="1"/>
</dbReference>
<dbReference type="EMBL" id="LRPY01000058">
    <property type="protein sequence ID" value="KXA23990.1"/>
    <property type="molecule type" value="Genomic_DNA"/>
</dbReference>
<evidence type="ECO:0000256" key="2">
    <source>
        <dbReference type="ARBA" id="ARBA00022679"/>
    </source>
</evidence>
<dbReference type="Gene3D" id="3.40.50.2000">
    <property type="entry name" value="Glycogen Phosphorylase B"/>
    <property type="match status" value="2"/>
</dbReference>